<dbReference type="GO" id="GO:0006281">
    <property type="term" value="P:DNA repair"/>
    <property type="evidence" value="ECO:0007669"/>
    <property type="project" value="InterPro"/>
</dbReference>
<evidence type="ECO:0000259" key="1">
    <source>
        <dbReference type="Pfam" id="PF03372"/>
    </source>
</evidence>
<name>A0A2N9GBU1_FAGSY</name>
<accession>A0A2N9GBU1</accession>
<evidence type="ECO:0000313" key="3">
    <source>
        <dbReference type="EMBL" id="SPC97052.1"/>
    </source>
</evidence>
<dbReference type="PANTHER" id="PTHR33116">
    <property type="entry name" value="REVERSE TRANSCRIPTASE ZINC-BINDING DOMAIN-CONTAINING PROTEIN-RELATED-RELATED"/>
    <property type="match status" value="1"/>
</dbReference>
<reference evidence="3" key="1">
    <citation type="submission" date="2018-02" db="EMBL/GenBank/DDBJ databases">
        <authorList>
            <person name="Cohen D.B."/>
            <person name="Kent A.D."/>
        </authorList>
    </citation>
    <scope>NUCLEOTIDE SEQUENCE</scope>
</reference>
<dbReference type="Pfam" id="PF03372">
    <property type="entry name" value="Exo_endo_phos"/>
    <property type="match status" value="1"/>
</dbReference>
<gene>
    <name evidence="3" type="ORF">FSB_LOCUS24934</name>
</gene>
<feature type="domain" description="Endonuclease/exonuclease/phosphatase" evidence="1">
    <location>
        <begin position="118"/>
        <end position="242"/>
    </location>
</feature>
<protein>
    <submittedName>
        <fullName evidence="3">Uncharacterized protein</fullName>
    </submittedName>
</protein>
<dbReference type="Pfam" id="PF13966">
    <property type="entry name" value="zf-RVT"/>
    <property type="match status" value="1"/>
</dbReference>
<dbReference type="PANTHER" id="PTHR33116:SF78">
    <property type="entry name" value="OS12G0587133 PROTEIN"/>
    <property type="match status" value="1"/>
</dbReference>
<sequence>MGLILGVDARAPRWEKGFDPSFSPSLLRTPMFLDTEEVSNEEALDDTDGTELCSEDEANLHCDKLEVLEPMSEFGSVLGASFEGYKEQLLSMLQDIEKRRNQQGVEKNLGVKSKGSVVRHLLKLWKPDIICLQETKLDLITKGLVNIWGILHVDWLYLGSMGALGGILLMWDTRVVEKIEEAVGSFSVSCKFRSVINHQEWAFSRVYGPQTDSERLIILDELAGISSWCDVPWCIGGDLNVVDFLQKNLEKWNVESFENMTVKMNQLWLDLVELDSMAEGRSLTVNEKLHKARIVEGLEKMALLEEISWQQKSRAIWLKEGKKKIHRVANSHRRYNSISTLLINGERSMDHDAIADTITQFYTNLYTEECGWQPTLDGLEFSMIPKEEAHWLKHSFDKEAGGVIKVFNGDKASGPDGSPMAFFQNCWDIIVLRGLRQGNPLSLLLFVLIMESLSRLLVHASHERYFSEFLVGSDEANHLMVNFQKSKMVLVGDVPNLEDLVAVMGCKLVALPMTYLGLRLGWGFGKALGEVGIVLSLSFPSWEYSLHLFSIVANREAVVADYIMVRNGNLHWEVTFVRNLPDWEIEPLLFSLDLIYSVSPNDNGVDQMCWQRDSSKAFTVRSYYSCLNVPSPQQFPWKGIWKSKAPPRVAFFVWMVAWGKILTNDNLRKRRIILMDWCCLCKNAGESSDHLFLHCSMAKQLWDSILTLFGMHWVMPQDYARLDSLPRQVLWGKIGKL</sequence>
<dbReference type="GO" id="GO:0003677">
    <property type="term" value="F:DNA binding"/>
    <property type="evidence" value="ECO:0007669"/>
    <property type="project" value="InterPro"/>
</dbReference>
<proteinExistence type="predicted"/>
<dbReference type="SUPFAM" id="SSF56219">
    <property type="entry name" value="DNase I-like"/>
    <property type="match status" value="1"/>
</dbReference>
<dbReference type="PROSITE" id="PS00726">
    <property type="entry name" value="AP_NUCLEASE_F1_1"/>
    <property type="match status" value="1"/>
</dbReference>
<organism evidence="3">
    <name type="scientific">Fagus sylvatica</name>
    <name type="common">Beechnut</name>
    <dbReference type="NCBI Taxonomy" id="28930"/>
    <lineage>
        <taxon>Eukaryota</taxon>
        <taxon>Viridiplantae</taxon>
        <taxon>Streptophyta</taxon>
        <taxon>Embryophyta</taxon>
        <taxon>Tracheophyta</taxon>
        <taxon>Spermatophyta</taxon>
        <taxon>Magnoliopsida</taxon>
        <taxon>eudicotyledons</taxon>
        <taxon>Gunneridae</taxon>
        <taxon>Pentapetalae</taxon>
        <taxon>rosids</taxon>
        <taxon>fabids</taxon>
        <taxon>Fagales</taxon>
        <taxon>Fagaceae</taxon>
        <taxon>Fagus</taxon>
    </lineage>
</organism>
<dbReference type="InterPro" id="IPR026960">
    <property type="entry name" value="RVT-Znf"/>
</dbReference>
<dbReference type="Gene3D" id="3.60.10.10">
    <property type="entry name" value="Endonuclease/exonuclease/phosphatase"/>
    <property type="match status" value="1"/>
</dbReference>
<dbReference type="EMBL" id="OIVN01001729">
    <property type="protein sequence ID" value="SPC97052.1"/>
    <property type="molecule type" value="Genomic_DNA"/>
</dbReference>
<dbReference type="InterPro" id="IPR020847">
    <property type="entry name" value="AP_endonuclease_F1_BS"/>
</dbReference>
<feature type="domain" description="Reverse transcriptase zinc-binding" evidence="2">
    <location>
        <begin position="618"/>
        <end position="702"/>
    </location>
</feature>
<dbReference type="InterPro" id="IPR036691">
    <property type="entry name" value="Endo/exonu/phosph_ase_sf"/>
</dbReference>
<dbReference type="AlphaFoldDB" id="A0A2N9GBU1"/>
<evidence type="ECO:0000259" key="2">
    <source>
        <dbReference type="Pfam" id="PF13966"/>
    </source>
</evidence>
<dbReference type="InterPro" id="IPR005135">
    <property type="entry name" value="Endo/exonuclease/phosphatase"/>
</dbReference>
<dbReference type="GO" id="GO:0004519">
    <property type="term" value="F:endonuclease activity"/>
    <property type="evidence" value="ECO:0007669"/>
    <property type="project" value="InterPro"/>
</dbReference>